<evidence type="ECO:0000256" key="2">
    <source>
        <dbReference type="ARBA" id="ARBA00029447"/>
    </source>
</evidence>
<dbReference type="Pfam" id="PF00015">
    <property type="entry name" value="MCPsignal"/>
    <property type="match status" value="1"/>
</dbReference>
<dbReference type="EMBL" id="CP046123">
    <property type="protein sequence ID" value="QGN28094.1"/>
    <property type="molecule type" value="Genomic_DNA"/>
</dbReference>
<evidence type="ECO:0000313" key="12">
    <source>
        <dbReference type="Proteomes" id="UP001253851"/>
    </source>
</evidence>
<dbReference type="OrthoDB" id="9760371at2"/>
<dbReference type="PRINTS" id="PR00260">
    <property type="entry name" value="CHEMTRNSDUCR"/>
</dbReference>
<dbReference type="PROSITE" id="PS51257">
    <property type="entry name" value="PROKAR_LIPOPROTEIN"/>
    <property type="match status" value="1"/>
</dbReference>
<evidence type="ECO:0000313" key="8">
    <source>
        <dbReference type="EMBL" id="QGN28094.1"/>
    </source>
</evidence>
<dbReference type="AlphaFoldDB" id="A0A1G9ARU8"/>
<dbReference type="InterPro" id="IPR004090">
    <property type="entry name" value="Chemotax_Me-accpt_rcpt"/>
</dbReference>
<evidence type="ECO:0000313" key="11">
    <source>
        <dbReference type="Proteomes" id="UP000422837"/>
    </source>
</evidence>
<dbReference type="PANTHER" id="PTHR32089">
    <property type="entry name" value="METHYL-ACCEPTING CHEMOTAXIS PROTEIN MCPB"/>
    <property type="match status" value="1"/>
</dbReference>
<evidence type="ECO:0000256" key="3">
    <source>
        <dbReference type="PROSITE-ProRule" id="PRU00284"/>
    </source>
</evidence>
<sequence length="431" mass="47339">MKKKVQAIIKKIRLAALIPLGFTLIVLLGCYFFVIRTHGDGQAAKSFFIFSVIVLLLEIAVLVGMTYLVKKETHSGMDTLLTELEAVGSGDLSHIDEIGSSDQTSLFGQVQNRFQGVLNTFKAVIVGMHEESSRMEKMVGGLTTTSKNAKNSIENVRQTMNAIADATSSQASEAEQTSFDMDELALSIEEIHKEIELMNGYVGQSQSSNVHNSEMMFHVFESWEIERQNQAELVESMNDMNEDVQSIGKIVQLINDISDQTNLLALNASIEAARAGEAGRGFAIVAEEVRSLAEQSSQSTKSIRSIIETIRKKSEKVVSAVTDSFESGEKQTNNINKAIESANEISDIVEKLVSSIQAVEAHITGIVEKKDMVQVSVSNISAAVSETSAGTQEVTANLEDFYLVIEDFERNVQEIETIATILKFQVDSFKF</sequence>
<dbReference type="SMART" id="SM00283">
    <property type="entry name" value="MA"/>
    <property type="match status" value="1"/>
</dbReference>
<dbReference type="RefSeq" id="WP_005226627.1">
    <property type="nucleotide sequence ID" value="NZ_BJMG01000002.1"/>
</dbReference>
<evidence type="ECO:0000259" key="5">
    <source>
        <dbReference type="PROSITE" id="PS50111"/>
    </source>
</evidence>
<evidence type="ECO:0000256" key="1">
    <source>
        <dbReference type="ARBA" id="ARBA00023224"/>
    </source>
</evidence>
<dbReference type="PROSITE" id="PS50111">
    <property type="entry name" value="CHEMOTAXIS_TRANSDUC_2"/>
    <property type="match status" value="1"/>
</dbReference>
<evidence type="ECO:0000313" key="10">
    <source>
        <dbReference type="Proteomes" id="UP000286288"/>
    </source>
</evidence>
<dbReference type="GeneID" id="91573768"/>
<dbReference type="EMBL" id="JARQDV010000001">
    <property type="protein sequence ID" value="MDT2963338.1"/>
    <property type="molecule type" value="Genomic_DNA"/>
</dbReference>
<dbReference type="EMBL" id="JARQDZ010000006">
    <property type="protein sequence ID" value="MDT2983440.1"/>
    <property type="molecule type" value="Genomic_DNA"/>
</dbReference>
<evidence type="ECO:0000313" key="6">
    <source>
        <dbReference type="EMBL" id="MDT2963338.1"/>
    </source>
</evidence>
<dbReference type="Proteomes" id="UP001253851">
    <property type="component" value="Unassembled WGS sequence"/>
</dbReference>
<evidence type="ECO:0000313" key="7">
    <source>
        <dbReference type="EMBL" id="MDT2983440.1"/>
    </source>
</evidence>
<dbReference type="InterPro" id="IPR004089">
    <property type="entry name" value="MCPsignal_dom"/>
</dbReference>
<name>A0A1G9ARU8_ENTCA</name>
<feature type="transmembrane region" description="Helical" evidence="4">
    <location>
        <begin position="12"/>
        <end position="35"/>
    </location>
</feature>
<dbReference type="SUPFAM" id="SSF58104">
    <property type="entry name" value="Methyl-accepting chemotaxis protein (MCP) signaling domain"/>
    <property type="match status" value="1"/>
</dbReference>
<dbReference type="GO" id="GO:0006935">
    <property type="term" value="P:chemotaxis"/>
    <property type="evidence" value="ECO:0007669"/>
    <property type="project" value="InterPro"/>
</dbReference>
<dbReference type="Proteomes" id="UP001268896">
    <property type="component" value="Unassembled WGS sequence"/>
</dbReference>
<feature type="domain" description="Methyl-accepting transducer" evidence="5">
    <location>
        <begin position="145"/>
        <end position="402"/>
    </location>
</feature>
<reference evidence="9 10" key="1">
    <citation type="submission" date="2018-08" db="EMBL/GenBank/DDBJ databases">
        <title>A genome reference for cultivated species of the human gut microbiota.</title>
        <authorList>
            <person name="Zou Y."/>
            <person name="Xue W."/>
            <person name="Luo G."/>
        </authorList>
    </citation>
    <scope>NUCLEOTIDE SEQUENCE [LARGE SCALE GENOMIC DNA]</scope>
    <source>
        <strain evidence="9 10">AF48-16</strain>
    </source>
</reference>
<evidence type="ECO:0000313" key="9">
    <source>
        <dbReference type="EMBL" id="RHK07197.1"/>
    </source>
</evidence>
<accession>A0A1G9ARU8</accession>
<reference evidence="8 11" key="2">
    <citation type="submission" date="2019-11" db="EMBL/GenBank/DDBJ databases">
        <title>Detection and genome characteristic of a blood enterococcus casselifavus isolate from Zhengzhou,china.</title>
        <authorList>
            <person name="Wen P."/>
        </authorList>
    </citation>
    <scope>NUCLEOTIDE SEQUENCE [LARGE SCALE GENOMIC DNA]</scope>
    <source>
        <strain evidence="8 11">EC291</strain>
    </source>
</reference>
<organism evidence="9 10">
    <name type="scientific">Enterococcus casseliflavus</name>
    <name type="common">Enterococcus flavescens</name>
    <dbReference type="NCBI Taxonomy" id="37734"/>
    <lineage>
        <taxon>Bacteria</taxon>
        <taxon>Bacillati</taxon>
        <taxon>Bacillota</taxon>
        <taxon>Bacilli</taxon>
        <taxon>Lactobacillales</taxon>
        <taxon>Enterococcaceae</taxon>
        <taxon>Enterococcus</taxon>
    </lineage>
</organism>
<dbReference type="Gene3D" id="1.10.287.950">
    <property type="entry name" value="Methyl-accepting chemotaxis protein"/>
    <property type="match status" value="1"/>
</dbReference>
<dbReference type="EMBL" id="QRMZ01000005">
    <property type="protein sequence ID" value="RHK07197.1"/>
    <property type="molecule type" value="Genomic_DNA"/>
</dbReference>
<keyword evidence="1 3" id="KW-0807">Transducer</keyword>
<dbReference type="GO" id="GO:0004888">
    <property type="term" value="F:transmembrane signaling receptor activity"/>
    <property type="evidence" value="ECO:0007669"/>
    <property type="project" value="InterPro"/>
</dbReference>
<keyword evidence="4" id="KW-1133">Transmembrane helix</keyword>
<dbReference type="PANTHER" id="PTHR32089:SF112">
    <property type="entry name" value="LYSOZYME-LIKE PROTEIN-RELATED"/>
    <property type="match status" value="1"/>
</dbReference>
<keyword evidence="4" id="KW-0812">Transmembrane</keyword>
<proteinExistence type="inferred from homology"/>
<dbReference type="GO" id="GO:0007165">
    <property type="term" value="P:signal transduction"/>
    <property type="evidence" value="ECO:0007669"/>
    <property type="project" value="UniProtKB-KW"/>
</dbReference>
<dbReference type="Proteomes" id="UP000422837">
    <property type="component" value="Chromosome"/>
</dbReference>
<comment type="similarity">
    <text evidence="2">Belongs to the methyl-accepting chemotaxis (MCP) protein family.</text>
</comment>
<protein>
    <submittedName>
        <fullName evidence="9">Methyl-accepting chemotaxis protein</fullName>
    </submittedName>
</protein>
<evidence type="ECO:0000256" key="4">
    <source>
        <dbReference type="SAM" id="Phobius"/>
    </source>
</evidence>
<feature type="transmembrane region" description="Helical" evidence="4">
    <location>
        <begin position="47"/>
        <end position="69"/>
    </location>
</feature>
<keyword evidence="4" id="KW-0472">Membrane</keyword>
<dbReference type="GO" id="GO:0016020">
    <property type="term" value="C:membrane"/>
    <property type="evidence" value="ECO:0007669"/>
    <property type="project" value="InterPro"/>
</dbReference>
<gene>
    <name evidence="9" type="ORF">DW084_04805</name>
    <name evidence="8" type="ORF">GFU50_00585</name>
    <name evidence="6" type="ORF">P7I32_01845</name>
    <name evidence="7" type="ORF">P7I34_12240</name>
</gene>
<dbReference type="Proteomes" id="UP000286288">
    <property type="component" value="Unassembled WGS sequence"/>
</dbReference>
<reference evidence="6 12" key="3">
    <citation type="submission" date="2023-03" db="EMBL/GenBank/DDBJ databases">
        <authorList>
            <person name="Shen W."/>
            <person name="Cai J."/>
        </authorList>
    </citation>
    <scope>NUCLEOTIDE SEQUENCE</scope>
    <source>
        <strain evidence="7 12">B516</strain>
        <strain evidence="6">K72-2</strain>
    </source>
</reference>